<dbReference type="Gene3D" id="3.10.450.50">
    <property type="match status" value="1"/>
</dbReference>
<evidence type="ECO:0000259" key="1">
    <source>
        <dbReference type="Pfam" id="PF14534"/>
    </source>
</evidence>
<protein>
    <submittedName>
        <fullName evidence="2">Ketosteroid isomerase-like protein</fullName>
    </submittedName>
</protein>
<gene>
    <name evidence="2" type="ORF">J2800_001491</name>
</gene>
<dbReference type="Pfam" id="PF14534">
    <property type="entry name" value="DUF4440"/>
    <property type="match status" value="1"/>
</dbReference>
<reference evidence="2 3" key="1">
    <citation type="submission" date="2023-07" db="EMBL/GenBank/DDBJ databases">
        <title>Sorghum-associated microbial communities from plants grown in Nebraska, USA.</title>
        <authorList>
            <person name="Schachtman D."/>
        </authorList>
    </citation>
    <scope>NUCLEOTIDE SEQUENCE [LARGE SCALE GENOMIC DNA]</scope>
    <source>
        <strain evidence="2 3">DS2154</strain>
    </source>
</reference>
<accession>A0ABU1MXJ7</accession>
<organism evidence="2 3">
    <name type="scientific">Caulobacter rhizosphaerae</name>
    <dbReference type="NCBI Taxonomy" id="2010972"/>
    <lineage>
        <taxon>Bacteria</taxon>
        <taxon>Pseudomonadati</taxon>
        <taxon>Pseudomonadota</taxon>
        <taxon>Alphaproteobacteria</taxon>
        <taxon>Caulobacterales</taxon>
        <taxon>Caulobacteraceae</taxon>
        <taxon>Caulobacter</taxon>
    </lineage>
</organism>
<evidence type="ECO:0000313" key="2">
    <source>
        <dbReference type="EMBL" id="MDR6530752.1"/>
    </source>
</evidence>
<comment type="caution">
    <text evidence="2">The sequence shown here is derived from an EMBL/GenBank/DDBJ whole genome shotgun (WGS) entry which is preliminary data.</text>
</comment>
<sequence>MTDETDFTAFLDQRRRVAQAYVNGDAGPLGEIAAQANPATFFPPSGGREEGAGHVTAVNARGARSFAAGGETQLEILHSQASGDLAYWTGLQHATVRFAGHDQPVEMHLRITEIFRREDGAWKMIHRHADPLAEAKPSGQ</sequence>
<dbReference type="EMBL" id="JAVDRL010000004">
    <property type="protein sequence ID" value="MDR6530752.1"/>
    <property type="molecule type" value="Genomic_DNA"/>
</dbReference>
<dbReference type="InterPro" id="IPR027843">
    <property type="entry name" value="DUF4440"/>
</dbReference>
<dbReference type="Proteomes" id="UP001262754">
    <property type="component" value="Unassembled WGS sequence"/>
</dbReference>
<proteinExistence type="predicted"/>
<evidence type="ECO:0000313" key="3">
    <source>
        <dbReference type="Proteomes" id="UP001262754"/>
    </source>
</evidence>
<keyword evidence="3" id="KW-1185">Reference proteome</keyword>
<name>A0ABU1MXJ7_9CAUL</name>
<dbReference type="SUPFAM" id="SSF54427">
    <property type="entry name" value="NTF2-like"/>
    <property type="match status" value="1"/>
</dbReference>
<dbReference type="InterPro" id="IPR032710">
    <property type="entry name" value="NTF2-like_dom_sf"/>
</dbReference>
<feature type="domain" description="DUF4440" evidence="1">
    <location>
        <begin position="13"/>
        <end position="124"/>
    </location>
</feature>
<dbReference type="RefSeq" id="WP_310030432.1">
    <property type="nucleotide sequence ID" value="NZ_JAVDRL010000004.1"/>
</dbReference>